<comment type="pathway">
    <text evidence="2">Cofactor biosynthesis; thiamine diphosphate biosynthesis; thiamine diphosphate from thiamine phosphate: step 1/1.</text>
</comment>
<feature type="binding site" evidence="2">
    <location>
        <position position="54"/>
    </location>
    <ligand>
        <name>Mg(2+)</name>
        <dbReference type="ChEBI" id="CHEBI:18420"/>
        <label>4</label>
    </ligand>
</feature>
<dbReference type="Gene3D" id="3.90.650.10">
    <property type="entry name" value="PurM-like C-terminal domain"/>
    <property type="match status" value="1"/>
</dbReference>
<dbReference type="InterPro" id="IPR036676">
    <property type="entry name" value="PurM-like_C_sf"/>
</dbReference>
<dbReference type="EC" id="2.7.4.16" evidence="2"/>
<organism evidence="4 5">
    <name type="scientific">Mucilaginibacter antarcticus</name>
    <dbReference type="NCBI Taxonomy" id="1855725"/>
    <lineage>
        <taxon>Bacteria</taxon>
        <taxon>Pseudomonadati</taxon>
        <taxon>Bacteroidota</taxon>
        <taxon>Sphingobacteriia</taxon>
        <taxon>Sphingobacteriales</taxon>
        <taxon>Sphingobacteriaceae</taxon>
        <taxon>Mucilaginibacter</taxon>
    </lineage>
</organism>
<feature type="binding site" evidence="2">
    <location>
        <position position="63"/>
    </location>
    <ligand>
        <name>substrate</name>
    </ligand>
</feature>
<reference evidence="5" key="1">
    <citation type="journal article" date="2019" name="Int. J. Syst. Evol. Microbiol.">
        <title>The Global Catalogue of Microorganisms (GCM) 10K type strain sequencing project: providing services to taxonomists for standard genome sequencing and annotation.</title>
        <authorList>
            <consortium name="The Broad Institute Genomics Platform"/>
            <consortium name="The Broad Institute Genome Sequencing Center for Infectious Disease"/>
            <person name="Wu L."/>
            <person name="Ma J."/>
        </authorList>
    </citation>
    <scope>NUCLEOTIDE SEQUENCE [LARGE SCALE GENOMIC DNA]</scope>
    <source>
        <strain evidence="5">KCTC 52232</strain>
    </source>
</reference>
<evidence type="ECO:0000256" key="2">
    <source>
        <dbReference type="HAMAP-Rule" id="MF_02128"/>
    </source>
</evidence>
<comment type="catalytic activity">
    <reaction evidence="2">
        <text>thiamine phosphate + ATP = thiamine diphosphate + ADP</text>
        <dbReference type="Rhea" id="RHEA:15913"/>
        <dbReference type="ChEBI" id="CHEBI:30616"/>
        <dbReference type="ChEBI" id="CHEBI:37575"/>
        <dbReference type="ChEBI" id="CHEBI:58937"/>
        <dbReference type="ChEBI" id="CHEBI:456216"/>
        <dbReference type="EC" id="2.7.4.16"/>
    </reaction>
</comment>
<protein>
    <recommendedName>
        <fullName evidence="2">Thiamine-monophosphate kinase</fullName>
        <shortName evidence="2">TMP kinase</shortName>
        <shortName evidence="2">Thiamine-phosphate kinase</shortName>
        <ecNumber evidence="2">2.7.4.16</ecNumber>
    </recommendedName>
</protein>
<dbReference type="InterPro" id="IPR006283">
    <property type="entry name" value="ThiL-like"/>
</dbReference>
<dbReference type="GO" id="GO:0009030">
    <property type="term" value="F:thiamine-phosphate kinase activity"/>
    <property type="evidence" value="ECO:0007669"/>
    <property type="project" value="UniProtKB-EC"/>
</dbReference>
<feature type="binding site" evidence="2">
    <location>
        <position position="115"/>
    </location>
    <ligand>
        <name>ATP</name>
        <dbReference type="ChEBI" id="CHEBI:30616"/>
    </ligand>
</feature>
<dbReference type="HAMAP" id="MF_02128">
    <property type="entry name" value="TMP_kinase"/>
    <property type="match status" value="1"/>
</dbReference>
<gene>
    <name evidence="2 4" type="primary">thiL</name>
    <name evidence="4" type="ORF">ACFSYC_02335</name>
</gene>
<keyword evidence="2" id="KW-0547">Nucleotide-binding</keyword>
<comment type="caution">
    <text evidence="4">The sequence shown here is derived from an EMBL/GenBank/DDBJ whole genome shotgun (WGS) entry which is preliminary data.</text>
</comment>
<feature type="binding site" evidence="2">
    <location>
        <position position="85"/>
    </location>
    <ligand>
        <name>Mg(2+)</name>
        <dbReference type="ChEBI" id="CHEBI:18420"/>
        <label>4</label>
    </ligand>
</feature>
<dbReference type="PANTHER" id="PTHR30270">
    <property type="entry name" value="THIAMINE-MONOPHOSPHATE KINASE"/>
    <property type="match status" value="1"/>
</dbReference>
<dbReference type="CDD" id="cd02194">
    <property type="entry name" value="ThiL"/>
    <property type="match status" value="1"/>
</dbReference>
<feature type="binding site" evidence="2">
    <location>
        <position position="85"/>
    </location>
    <ligand>
        <name>Mg(2+)</name>
        <dbReference type="ChEBI" id="CHEBI:18420"/>
        <label>2</label>
    </ligand>
</feature>
<feature type="binding site" evidence="2">
    <location>
        <position position="341"/>
    </location>
    <ligand>
        <name>substrate</name>
    </ligand>
</feature>
<feature type="binding site" evidence="2">
    <location>
        <position position="56"/>
    </location>
    <ligand>
        <name>Mg(2+)</name>
        <dbReference type="ChEBI" id="CHEBI:18420"/>
        <label>2</label>
    </ligand>
</feature>
<keyword evidence="2 4" id="KW-0418">Kinase</keyword>
<dbReference type="PIRSF" id="PIRSF005303">
    <property type="entry name" value="Thiam_monoph_kin"/>
    <property type="match status" value="1"/>
</dbReference>
<feature type="binding site" evidence="2">
    <location>
        <position position="55"/>
    </location>
    <ligand>
        <name>Mg(2+)</name>
        <dbReference type="ChEBI" id="CHEBI:18420"/>
        <label>1</label>
    </ligand>
</feature>
<keyword evidence="5" id="KW-1185">Reference proteome</keyword>
<dbReference type="PANTHER" id="PTHR30270:SF0">
    <property type="entry name" value="THIAMINE-MONOPHOSPHATE KINASE"/>
    <property type="match status" value="1"/>
</dbReference>
<feature type="binding site" evidence="2">
    <location>
        <position position="239"/>
    </location>
    <ligand>
        <name>Mg(2+)</name>
        <dbReference type="ChEBI" id="CHEBI:18420"/>
        <label>5</label>
    </ligand>
</feature>
<evidence type="ECO:0000313" key="5">
    <source>
        <dbReference type="Proteomes" id="UP001597601"/>
    </source>
</evidence>
<keyword evidence="2" id="KW-0460">Magnesium</keyword>
<dbReference type="EMBL" id="JBHUON010000002">
    <property type="protein sequence ID" value="MFD2863514.1"/>
    <property type="molecule type" value="Genomic_DNA"/>
</dbReference>
<feature type="binding site" evidence="2">
    <location>
        <position position="40"/>
    </location>
    <ligand>
        <name>Mg(2+)</name>
        <dbReference type="ChEBI" id="CHEBI:18420"/>
        <label>3</label>
    </ligand>
</feature>
<feature type="binding site" evidence="2">
    <location>
        <position position="85"/>
    </location>
    <ligand>
        <name>Mg(2+)</name>
        <dbReference type="ChEBI" id="CHEBI:18420"/>
        <label>3</label>
    </ligand>
</feature>
<keyword evidence="2 4" id="KW-0808">Transferase</keyword>
<comment type="function">
    <text evidence="2">Catalyzes the ATP-dependent phosphorylation of thiamine-monophosphate (TMP) to form thiamine-pyrophosphate (TPP), the active form of vitamin B1.</text>
</comment>
<dbReference type="Pfam" id="PF00586">
    <property type="entry name" value="AIRS"/>
    <property type="match status" value="1"/>
</dbReference>
<feature type="binding site" evidence="2">
    <location>
        <position position="133"/>
    </location>
    <ligand>
        <name>Mg(2+)</name>
        <dbReference type="ChEBI" id="CHEBI:18420"/>
        <label>1</label>
    </ligand>
</feature>
<sequence length="356" mass="39102">MFDNKEKTNIDALGEFGLIHHLTKNIALVQKSTIKGVGDDAAVLDFEGKRMLVSTDMLLEGIHFDLAYTPLKHLGYKAVQVNLSDIYAMNGTATQVTVSLGMSSKFPIEAVEELYEGIYIACEKYGVDLVGGDTSASKQGLVLSVTSIGYANAEDVVYRDGAQEGDLICVSGDLGGAYVGLQLLEREKMVYLENPNIQPDLEGKDYIVERQLKPEARRDIIDLLKEIDIKPTAMIDVSDGLASEIMHICKQSQKGCSIYEEKIPLDPMTFETAREFGLDPTVCALSGGEDYELLFTIKQSDYEKIKFKMDVTIIGHITEPASGCNLVTKSGNIHPLKAQGWNAFPTNESDTVKQPE</sequence>
<dbReference type="RefSeq" id="WP_377123110.1">
    <property type="nucleotide sequence ID" value="NZ_JBHUHN010000001.1"/>
</dbReference>
<dbReference type="InterPro" id="IPR016188">
    <property type="entry name" value="PurM-like_N"/>
</dbReference>
<dbReference type="Gene3D" id="3.30.1330.10">
    <property type="entry name" value="PurM-like, N-terminal domain"/>
    <property type="match status" value="1"/>
</dbReference>
<keyword evidence="2" id="KW-0479">Metal-binding</keyword>
<feature type="binding site" evidence="2">
    <location>
        <position position="159"/>
    </location>
    <ligand>
        <name>ATP</name>
        <dbReference type="ChEBI" id="CHEBI:30616"/>
    </ligand>
</feature>
<dbReference type="SUPFAM" id="SSF55326">
    <property type="entry name" value="PurM N-terminal domain-like"/>
    <property type="match status" value="1"/>
</dbReference>
<evidence type="ECO:0000313" key="4">
    <source>
        <dbReference type="EMBL" id="MFD2863514.1"/>
    </source>
</evidence>
<keyword evidence="2" id="KW-0067">ATP-binding</keyword>
<evidence type="ECO:0000256" key="1">
    <source>
        <dbReference type="ARBA" id="ARBA00022977"/>
    </source>
</evidence>
<feature type="binding site" evidence="2">
    <location>
        <position position="40"/>
    </location>
    <ligand>
        <name>Mg(2+)</name>
        <dbReference type="ChEBI" id="CHEBI:18420"/>
        <label>4</label>
    </ligand>
</feature>
<accession>A0ABW5XII3</accession>
<name>A0ABW5XII3_9SPHI</name>
<dbReference type="SUPFAM" id="SSF56042">
    <property type="entry name" value="PurM C-terminal domain-like"/>
    <property type="match status" value="1"/>
</dbReference>
<proteinExistence type="inferred from homology"/>
<feature type="binding site" evidence="2">
    <location>
        <position position="289"/>
    </location>
    <ligand>
        <name>substrate</name>
    </ligand>
</feature>
<feature type="binding site" evidence="2">
    <location>
        <position position="236"/>
    </location>
    <ligand>
        <name>Mg(2+)</name>
        <dbReference type="ChEBI" id="CHEBI:18420"/>
        <label>3</label>
    </ligand>
</feature>
<dbReference type="NCBIfam" id="TIGR01379">
    <property type="entry name" value="thiL"/>
    <property type="match status" value="1"/>
</dbReference>
<feature type="binding site" evidence="2">
    <location>
        <position position="238"/>
    </location>
    <ligand>
        <name>ATP</name>
        <dbReference type="ChEBI" id="CHEBI:30616"/>
    </ligand>
</feature>
<feature type="binding site" evidence="2">
    <location>
        <begin position="132"/>
        <end position="133"/>
    </location>
    <ligand>
        <name>ATP</name>
        <dbReference type="ChEBI" id="CHEBI:30616"/>
    </ligand>
</feature>
<keyword evidence="1 2" id="KW-0784">Thiamine biosynthesis</keyword>
<comment type="miscellaneous">
    <text evidence="2">Reaction mechanism of ThiL seems to utilize a direct, inline transfer of the gamma-phosphate of ATP to TMP rather than a phosphorylated enzyme intermediate.</text>
</comment>
<feature type="binding site" evidence="2">
    <location>
        <position position="56"/>
    </location>
    <ligand>
        <name>Mg(2+)</name>
        <dbReference type="ChEBI" id="CHEBI:18420"/>
        <label>1</label>
    </ligand>
</feature>
<feature type="domain" description="PurM-like N-terminal" evidence="3">
    <location>
        <begin position="38"/>
        <end position="150"/>
    </location>
</feature>
<dbReference type="Proteomes" id="UP001597601">
    <property type="component" value="Unassembled WGS sequence"/>
</dbReference>
<dbReference type="InterPro" id="IPR036921">
    <property type="entry name" value="PurM-like_N_sf"/>
</dbReference>
<comment type="similarity">
    <text evidence="2">Belongs to the thiamine-monophosphate kinase family.</text>
</comment>
<evidence type="ECO:0000259" key="3">
    <source>
        <dbReference type="Pfam" id="PF00586"/>
    </source>
</evidence>